<feature type="transmembrane region" description="Helical" evidence="9">
    <location>
        <begin position="243"/>
        <end position="273"/>
    </location>
</feature>
<comment type="pathway">
    <text evidence="2">Glycolipid biosynthesis; glycosylphosphatidylinositol-anchor biosynthesis.</text>
</comment>
<evidence type="ECO:0000256" key="6">
    <source>
        <dbReference type="ARBA" id="ARBA00022989"/>
    </source>
</evidence>
<dbReference type="STRING" id="2018661.A0A2A2KK88"/>
<evidence type="ECO:0000256" key="9">
    <source>
        <dbReference type="SAM" id="Phobius"/>
    </source>
</evidence>
<dbReference type="GO" id="GO:0006506">
    <property type="term" value="P:GPI anchor biosynthetic process"/>
    <property type="evidence" value="ECO:0007669"/>
    <property type="project" value="UniProtKB-UniPathway"/>
</dbReference>
<evidence type="ECO:0000256" key="5">
    <source>
        <dbReference type="ARBA" id="ARBA00022692"/>
    </source>
</evidence>
<evidence type="ECO:0000313" key="10">
    <source>
        <dbReference type="EMBL" id="PAV74307.1"/>
    </source>
</evidence>
<dbReference type="UniPathway" id="UPA00196"/>
<dbReference type="InterPro" id="IPR009450">
    <property type="entry name" value="Plno_GlcNAc_GPI2"/>
</dbReference>
<gene>
    <name evidence="10" type="ORF">WR25_23556</name>
</gene>
<dbReference type="PANTHER" id="PTHR12982">
    <property type="entry name" value="PHOSPHATIDYLINOSITOL GLYCAN, CLASS C"/>
    <property type="match status" value="1"/>
</dbReference>
<keyword evidence="5 9" id="KW-0812">Transmembrane</keyword>
<accession>A0A2A2KK88</accession>
<keyword evidence="6 9" id="KW-1133">Transmembrane helix</keyword>
<comment type="caution">
    <text evidence="10">The sequence shown here is derived from an EMBL/GenBank/DDBJ whole genome shotgun (WGS) entry which is preliminary data.</text>
</comment>
<feature type="compositionally biased region" description="Basic and acidic residues" evidence="8">
    <location>
        <begin position="1"/>
        <end position="11"/>
    </location>
</feature>
<evidence type="ECO:0000256" key="8">
    <source>
        <dbReference type="SAM" id="MobiDB-lite"/>
    </source>
</evidence>
<protein>
    <recommendedName>
        <fullName evidence="12">Phosphatidylinositol N-acetylglucosaminyltransferase subunit C</fullName>
    </recommendedName>
</protein>
<evidence type="ECO:0000256" key="1">
    <source>
        <dbReference type="ARBA" id="ARBA00004141"/>
    </source>
</evidence>
<evidence type="ECO:0000313" key="11">
    <source>
        <dbReference type="Proteomes" id="UP000218231"/>
    </source>
</evidence>
<name>A0A2A2KK88_9BILA</name>
<evidence type="ECO:0000256" key="4">
    <source>
        <dbReference type="ARBA" id="ARBA00022502"/>
    </source>
</evidence>
<evidence type="ECO:0000256" key="3">
    <source>
        <dbReference type="ARBA" id="ARBA00008321"/>
    </source>
</evidence>
<comment type="subcellular location">
    <subcellularLocation>
        <location evidence="1">Membrane</location>
        <topology evidence="1">Multi-pass membrane protein</topology>
    </subcellularLocation>
</comment>
<dbReference type="PANTHER" id="PTHR12982:SF0">
    <property type="entry name" value="PHOSPHATIDYLINOSITOL N-ACETYLGLUCOSAMINYLTRANSFERASE SUBUNIT C"/>
    <property type="match status" value="1"/>
</dbReference>
<dbReference type="OrthoDB" id="196709at2759"/>
<dbReference type="InterPro" id="IPR019346">
    <property type="entry name" value="Ribosomal_mL42"/>
</dbReference>
<dbReference type="Pfam" id="PF06432">
    <property type="entry name" value="GPI2"/>
    <property type="match status" value="1"/>
</dbReference>
<proteinExistence type="inferred from homology"/>
<sequence length="395" mass="45152">MGENREKREDNFSTGKQQEASREGRQRGQRTWRKILYERQPYPDSYSGGEDVFLNQLRKNVSVVKYEFSQAVYGATIFLLHLNLLVLFFMLFVHANDGFVSDFTLLSSLFVTVVLCYLFYQFDLCTTKWSPKNDIYTTLTLTLFGYALTPIIRTLTSTISTDTIYAMSILSTILSCMFHDYGVKAPIVSFPVSVSSGLCAAIFLISRLESNSAAFCLLAFAFILHNYSPIFRTRLFARQPTSSVFLFLLTLIASPYFLTYISFELSILWALMLGRAIVQLARKGETISIAGGRSAQSTRTFASDRIIVCNDHAVAAIHPPRQHPFEHTRPINLVQLKQIDTSADRLSDRVTQHPTRAPPENSELKEIFYTTKHEWLTRLREDRLYENAPPRPKRN</sequence>
<feature type="transmembrane region" description="Helical" evidence="9">
    <location>
        <begin position="71"/>
        <end position="92"/>
    </location>
</feature>
<comment type="similarity">
    <text evidence="3">Belongs to the PIGC family.</text>
</comment>
<evidence type="ECO:0000256" key="2">
    <source>
        <dbReference type="ARBA" id="ARBA00004687"/>
    </source>
</evidence>
<feature type="transmembrane region" description="Helical" evidence="9">
    <location>
        <begin position="99"/>
        <end position="120"/>
    </location>
</feature>
<feature type="transmembrane region" description="Helical" evidence="9">
    <location>
        <begin position="187"/>
        <end position="205"/>
    </location>
</feature>
<feature type="transmembrane region" description="Helical" evidence="9">
    <location>
        <begin position="212"/>
        <end position="231"/>
    </location>
</feature>
<keyword evidence="11" id="KW-1185">Reference proteome</keyword>
<dbReference type="Proteomes" id="UP000218231">
    <property type="component" value="Unassembled WGS sequence"/>
</dbReference>
<dbReference type="EMBL" id="LIAE01008352">
    <property type="protein sequence ID" value="PAV74307.1"/>
    <property type="molecule type" value="Genomic_DNA"/>
</dbReference>
<feature type="region of interest" description="Disordered" evidence="8">
    <location>
        <begin position="1"/>
        <end position="28"/>
    </location>
</feature>
<keyword evidence="4" id="KW-0337">GPI-anchor biosynthesis</keyword>
<evidence type="ECO:0000256" key="7">
    <source>
        <dbReference type="ARBA" id="ARBA00023136"/>
    </source>
</evidence>
<evidence type="ECO:0008006" key="12">
    <source>
        <dbReference type="Google" id="ProtNLM"/>
    </source>
</evidence>
<dbReference type="AlphaFoldDB" id="A0A2A2KK88"/>
<reference evidence="10 11" key="1">
    <citation type="journal article" date="2017" name="Curr. Biol.">
        <title>Genome architecture and evolution of a unichromosomal asexual nematode.</title>
        <authorList>
            <person name="Fradin H."/>
            <person name="Zegar C."/>
            <person name="Gutwein M."/>
            <person name="Lucas J."/>
            <person name="Kovtun M."/>
            <person name="Corcoran D."/>
            <person name="Baugh L.R."/>
            <person name="Kiontke K."/>
            <person name="Gunsalus K."/>
            <person name="Fitch D.H."/>
            <person name="Piano F."/>
        </authorList>
    </citation>
    <scope>NUCLEOTIDE SEQUENCE [LARGE SCALE GENOMIC DNA]</scope>
    <source>
        <strain evidence="10">PF1309</strain>
    </source>
</reference>
<feature type="transmembrane region" description="Helical" evidence="9">
    <location>
        <begin position="135"/>
        <end position="152"/>
    </location>
</feature>
<keyword evidence="7 9" id="KW-0472">Membrane</keyword>
<dbReference type="GO" id="GO:0000506">
    <property type="term" value="C:glycosylphosphatidylinositol-N-acetylglucosaminyltransferase (GPI-GnT) complex"/>
    <property type="evidence" value="ECO:0007669"/>
    <property type="project" value="TreeGrafter"/>
</dbReference>
<organism evidence="10 11">
    <name type="scientific">Diploscapter pachys</name>
    <dbReference type="NCBI Taxonomy" id="2018661"/>
    <lineage>
        <taxon>Eukaryota</taxon>
        <taxon>Metazoa</taxon>
        <taxon>Ecdysozoa</taxon>
        <taxon>Nematoda</taxon>
        <taxon>Chromadorea</taxon>
        <taxon>Rhabditida</taxon>
        <taxon>Rhabditina</taxon>
        <taxon>Rhabditomorpha</taxon>
        <taxon>Rhabditoidea</taxon>
        <taxon>Rhabditidae</taxon>
        <taxon>Diploscapter</taxon>
    </lineage>
</organism>
<dbReference type="Pfam" id="PF10210">
    <property type="entry name" value="MRP-S32"/>
    <property type="match status" value="1"/>
</dbReference>